<proteinExistence type="predicted"/>
<keyword evidence="1" id="KW-0175">Coiled coil</keyword>
<feature type="coiled-coil region" evidence="1">
    <location>
        <begin position="49"/>
        <end position="79"/>
    </location>
</feature>
<dbReference type="OrthoDB" id="64893at2759"/>
<evidence type="ECO:0000256" key="3">
    <source>
        <dbReference type="SAM" id="Phobius"/>
    </source>
</evidence>
<reference evidence="6 7" key="1">
    <citation type="submission" date="2015-07" db="EMBL/GenBank/DDBJ databases">
        <title>The genome of Melipona quadrifasciata.</title>
        <authorList>
            <person name="Pan H."/>
            <person name="Kapheim K."/>
        </authorList>
    </citation>
    <scope>NUCLEOTIDE SEQUENCE [LARGE SCALE GENOMIC DNA]</scope>
    <source>
        <strain evidence="6">0111107301</strain>
        <tissue evidence="6">Whole body</tissue>
    </source>
</reference>
<dbReference type="STRING" id="166423.A0A0M9A3L6"/>
<dbReference type="Pfam" id="PF16740">
    <property type="entry name" value="SKA2"/>
    <property type="match status" value="1"/>
</dbReference>
<dbReference type="EMBL" id="KQ435746">
    <property type="protein sequence ID" value="KOX76545.1"/>
    <property type="molecule type" value="Genomic_DNA"/>
</dbReference>
<evidence type="ECO:0008006" key="8">
    <source>
        <dbReference type="Google" id="ProtNLM"/>
    </source>
</evidence>
<organism evidence="6 7">
    <name type="scientific">Melipona quadrifasciata</name>
    <dbReference type="NCBI Taxonomy" id="166423"/>
    <lineage>
        <taxon>Eukaryota</taxon>
        <taxon>Metazoa</taxon>
        <taxon>Ecdysozoa</taxon>
        <taxon>Arthropoda</taxon>
        <taxon>Hexapoda</taxon>
        <taxon>Insecta</taxon>
        <taxon>Pterygota</taxon>
        <taxon>Neoptera</taxon>
        <taxon>Endopterygota</taxon>
        <taxon>Hymenoptera</taxon>
        <taxon>Apocrita</taxon>
        <taxon>Aculeata</taxon>
        <taxon>Apoidea</taxon>
        <taxon>Anthophila</taxon>
        <taxon>Apidae</taxon>
        <taxon>Melipona</taxon>
    </lineage>
</organism>
<dbReference type="Proteomes" id="UP000053105">
    <property type="component" value="Unassembled WGS sequence"/>
</dbReference>
<name>A0A0M9A3L6_9HYME</name>
<keyword evidence="3" id="KW-0472">Membrane</keyword>
<feature type="transmembrane region" description="Helical" evidence="3">
    <location>
        <begin position="616"/>
        <end position="642"/>
    </location>
</feature>
<evidence type="ECO:0000313" key="7">
    <source>
        <dbReference type="Proteomes" id="UP000053105"/>
    </source>
</evidence>
<protein>
    <recommendedName>
        <fullName evidence="8">Chitin-binding type-4 domain-containing protein</fullName>
    </recommendedName>
</protein>
<evidence type="ECO:0000256" key="2">
    <source>
        <dbReference type="SAM" id="MobiDB-lite"/>
    </source>
</evidence>
<evidence type="ECO:0000259" key="5">
    <source>
        <dbReference type="Pfam" id="PF16740"/>
    </source>
</evidence>
<dbReference type="AlphaFoldDB" id="A0A0M9A3L6"/>
<evidence type="ECO:0000259" key="4">
    <source>
        <dbReference type="Pfam" id="PF03067"/>
    </source>
</evidence>
<evidence type="ECO:0000313" key="6">
    <source>
        <dbReference type="EMBL" id="KOX76545.1"/>
    </source>
</evidence>
<dbReference type="Pfam" id="PF03067">
    <property type="entry name" value="LPMO_10"/>
    <property type="match status" value="1"/>
</dbReference>
<feature type="region of interest" description="Disordered" evidence="2">
    <location>
        <begin position="585"/>
        <end position="609"/>
    </location>
</feature>
<accession>A0A0M9A3L6</accession>
<dbReference type="Gene3D" id="6.10.250.1380">
    <property type="match status" value="1"/>
</dbReference>
<keyword evidence="3" id="KW-1133">Transmembrane helix</keyword>
<evidence type="ECO:0000256" key="1">
    <source>
        <dbReference type="SAM" id="Coils"/>
    </source>
</evidence>
<gene>
    <name evidence="6" type="ORF">WN51_11751</name>
</gene>
<sequence length="682" mass="77387">MESAIVHLEQSVQKADGKLDMIAWQIDAFEKEFEDPDSEISVLRLLRSVHQVTKDYQNLRQEILEVQQLQKQLSDSLKAQLSQTYPGFVQKLELEFEVVRDGTQVRMHEANESEVLSEGSIGMVFALRVLADCGVYGYVDTPSRRIFRTGYPVESLRLVKRKSVQPHCYAMLDESKNGHDNGIRYARKQSLKRELLQKCAALSRDTRWKLSGKYLALEQQRKRCGKEIANVSEVGPVCTISREFLIDMDPLDLSMIQSLSVIQEKQYFINYRKFQKIYLSGAILLETGSQEIQKIMKLRQFHDISFMCYGEIFTRGIHITSDNALHSQFIAIVVVVATGLPVSPLWLLIFFVSVLVARQVSAHGRLIEPPSRASMWRYGFDTPHDYNDHECYCGGFTRQWQRNKGKCGICGDAWDTPTSEKRNRLNPEKFGCSILKQESRLDYPRLHETGGKYGNGVIVRKYRTGSVIPVRVELTANHHGYFEFRTCAMTYKGKEVDQGCLDQHLLRSKNGSIRYYPGPGNKIFEAFYKLPDDLTCAQCVFQWRYVAGNNWGDCGNGTGAVGCGPQEEFRSCADITIGDDVEPLLPELPAKPPTKSVPGEKSSTEPTLVPESSGPYWLFSIIIAGTCLLVVLAAMALLYSYYYHSGRAKKWLMGRRLLTTESPPVAPPRHKKHNTFNAPLQL</sequence>
<feature type="domain" description="Chitin-binding type-4" evidence="4">
    <location>
        <begin position="363"/>
        <end position="575"/>
    </location>
</feature>
<feature type="domain" description="Ska2 N-terminal" evidence="5">
    <location>
        <begin position="2"/>
        <end position="96"/>
    </location>
</feature>
<keyword evidence="3" id="KW-0812">Transmembrane</keyword>
<keyword evidence="7" id="KW-1185">Reference proteome</keyword>
<dbReference type="InterPro" id="IPR042091">
    <property type="entry name" value="Ska2_N"/>
</dbReference>
<feature type="region of interest" description="Disordered" evidence="2">
    <location>
        <begin position="662"/>
        <end position="682"/>
    </location>
</feature>
<dbReference type="InterPro" id="IPR004302">
    <property type="entry name" value="Cellulose/chitin-bd_N"/>
</dbReference>